<proteinExistence type="predicted"/>
<dbReference type="AlphaFoldDB" id="A0A0K2U8F8"/>
<dbReference type="OrthoDB" id="5984008at2759"/>
<evidence type="ECO:0000313" key="1">
    <source>
        <dbReference type="EMBL" id="CDW34508.1"/>
    </source>
</evidence>
<feature type="non-terminal residue" evidence="1">
    <location>
        <position position="118"/>
    </location>
</feature>
<sequence length="118" mass="13726">MMLLQNKGRTKTTKWIRAIISFTLMISSFPYECQGLDLPKPSSNRRGIWKTKSSKRGLQPLNLGLILPHSIYNEREYTKAVVLTFADLQRSKRGNFKFLQKVSFDPDQVHRIMMKVIP</sequence>
<organism evidence="1">
    <name type="scientific">Lepeophtheirus salmonis</name>
    <name type="common">Salmon louse</name>
    <name type="synonym">Caligus salmonis</name>
    <dbReference type="NCBI Taxonomy" id="72036"/>
    <lineage>
        <taxon>Eukaryota</taxon>
        <taxon>Metazoa</taxon>
        <taxon>Ecdysozoa</taxon>
        <taxon>Arthropoda</taxon>
        <taxon>Crustacea</taxon>
        <taxon>Multicrustacea</taxon>
        <taxon>Hexanauplia</taxon>
        <taxon>Copepoda</taxon>
        <taxon>Siphonostomatoida</taxon>
        <taxon>Caligidae</taxon>
        <taxon>Lepeophtheirus</taxon>
    </lineage>
</organism>
<protein>
    <submittedName>
        <fullName evidence="1">Uncharacterized protein</fullName>
    </submittedName>
</protein>
<dbReference type="EMBL" id="HACA01017147">
    <property type="protein sequence ID" value="CDW34508.1"/>
    <property type="molecule type" value="Transcribed_RNA"/>
</dbReference>
<reference evidence="1" key="1">
    <citation type="submission" date="2014-05" db="EMBL/GenBank/DDBJ databases">
        <authorList>
            <person name="Chronopoulou M."/>
        </authorList>
    </citation>
    <scope>NUCLEOTIDE SEQUENCE</scope>
    <source>
        <tissue evidence="1">Whole organism</tissue>
    </source>
</reference>
<name>A0A0K2U8F8_LEPSM</name>
<accession>A0A0K2U8F8</accession>